<name>A0A176S7R7_9GAMM</name>
<reference evidence="1 2" key="1">
    <citation type="submission" date="2016-05" db="EMBL/GenBank/DDBJ databases">
        <title>Single-cell genome of chain-forming Candidatus Thiomargarita nelsonii and comparison to other large sulfur-oxidizing bacteria.</title>
        <authorList>
            <person name="Winkel M."/>
            <person name="Salman V."/>
            <person name="Woyke T."/>
            <person name="Schulz-Vogt H."/>
            <person name="Richter M."/>
            <person name="Flood B."/>
            <person name="Bailey J."/>
            <person name="Amann R."/>
            <person name="Mussmann M."/>
        </authorList>
    </citation>
    <scope>NUCLEOTIDE SEQUENCE [LARGE SCALE GENOMIC DNA]</scope>
    <source>
        <strain evidence="1 2">THI036</strain>
    </source>
</reference>
<dbReference type="Proteomes" id="UP000076962">
    <property type="component" value="Unassembled WGS sequence"/>
</dbReference>
<keyword evidence="2" id="KW-1185">Reference proteome</keyword>
<comment type="caution">
    <text evidence="1">The sequence shown here is derived from an EMBL/GenBank/DDBJ whole genome shotgun (WGS) entry which is preliminary data.</text>
</comment>
<dbReference type="AlphaFoldDB" id="A0A176S7R7"/>
<evidence type="ECO:0000313" key="1">
    <source>
        <dbReference type="EMBL" id="OAD23948.1"/>
    </source>
</evidence>
<gene>
    <name evidence="1" type="ORF">THIOM_000204</name>
</gene>
<accession>A0A176S7R7</accession>
<sequence length="197" mass="22628">MRKETVNETVFVPEAVKEQRETQQLVEVEKNRTRERHKWSPARLFGSTTYEEDYIDHETRTLTHDEMVIKQIEKTVSREQLVPEVVKETKNKVETRIVGYEEEVVGTVEVVVAQIDKVVGTEYLKGGYPAIEFLVELGLGVEHFSKNSSPDWSISMQHGKLLAEQKLLKLKSKIEQLVNEPSGEPELIQLLEKALVN</sequence>
<evidence type="ECO:0000313" key="2">
    <source>
        <dbReference type="Proteomes" id="UP000076962"/>
    </source>
</evidence>
<dbReference type="EMBL" id="LUTY01000081">
    <property type="protein sequence ID" value="OAD23948.1"/>
    <property type="molecule type" value="Genomic_DNA"/>
</dbReference>
<proteinExistence type="predicted"/>
<organism evidence="1 2">
    <name type="scientific">Candidatus Thiomargarita nelsonii</name>
    <dbReference type="NCBI Taxonomy" id="1003181"/>
    <lineage>
        <taxon>Bacteria</taxon>
        <taxon>Pseudomonadati</taxon>
        <taxon>Pseudomonadota</taxon>
        <taxon>Gammaproteobacteria</taxon>
        <taxon>Thiotrichales</taxon>
        <taxon>Thiotrichaceae</taxon>
        <taxon>Thiomargarita</taxon>
    </lineage>
</organism>
<protein>
    <submittedName>
        <fullName evidence="1">Uncharacterized protein</fullName>
    </submittedName>
</protein>